<dbReference type="Proteomes" id="UP001283361">
    <property type="component" value="Unassembled WGS sequence"/>
</dbReference>
<reference evidence="2" key="1">
    <citation type="journal article" date="2023" name="G3 (Bethesda)">
        <title>A reference genome for the long-term kleptoplast-retaining sea slug Elysia crispata morphotype clarki.</title>
        <authorList>
            <person name="Eastman K.E."/>
            <person name="Pendleton A.L."/>
            <person name="Shaikh M.A."/>
            <person name="Suttiyut T."/>
            <person name="Ogas R."/>
            <person name="Tomko P."/>
            <person name="Gavelis G."/>
            <person name="Widhalm J.R."/>
            <person name="Wisecaver J.H."/>
        </authorList>
    </citation>
    <scope>NUCLEOTIDE SEQUENCE</scope>
    <source>
        <strain evidence="2">ECLA1</strain>
    </source>
</reference>
<feature type="region of interest" description="Disordered" evidence="1">
    <location>
        <begin position="1"/>
        <end position="75"/>
    </location>
</feature>
<name>A0AAE1ATF7_9GAST</name>
<gene>
    <name evidence="2" type="ORF">RRG08_066272</name>
</gene>
<feature type="compositionally biased region" description="Basic and acidic residues" evidence="1">
    <location>
        <begin position="127"/>
        <end position="165"/>
    </location>
</feature>
<dbReference type="EMBL" id="JAWDGP010001375">
    <property type="protein sequence ID" value="KAK3792447.1"/>
    <property type="molecule type" value="Genomic_DNA"/>
</dbReference>
<keyword evidence="3" id="KW-1185">Reference proteome</keyword>
<evidence type="ECO:0000256" key="1">
    <source>
        <dbReference type="SAM" id="MobiDB-lite"/>
    </source>
</evidence>
<dbReference type="AlphaFoldDB" id="A0AAE1ATF7"/>
<protein>
    <submittedName>
        <fullName evidence="2">Uncharacterized protein</fullName>
    </submittedName>
</protein>
<accession>A0AAE1ATF7</accession>
<proteinExistence type="predicted"/>
<comment type="caution">
    <text evidence="2">The sequence shown here is derived from an EMBL/GenBank/DDBJ whole genome shotgun (WGS) entry which is preliminary data.</text>
</comment>
<sequence>MSALCEGLNGEKTSLRQDPPTGDAKVAAPTTFWGQHCFQLPSEEGFPEGDSLRKSDTNNTGHGPPKPNATFPSPLREGFFARLKVYPRAKTRALQMKTPGRTPLISLGARDPRPSNDVNQLPVEQYLPEREGDISPRPGERKGCFRGEATEDCQDPPKGDAKGHEAPPIFEGGKP</sequence>
<organism evidence="2 3">
    <name type="scientific">Elysia crispata</name>
    <name type="common">lettuce slug</name>
    <dbReference type="NCBI Taxonomy" id="231223"/>
    <lineage>
        <taxon>Eukaryota</taxon>
        <taxon>Metazoa</taxon>
        <taxon>Spiralia</taxon>
        <taxon>Lophotrochozoa</taxon>
        <taxon>Mollusca</taxon>
        <taxon>Gastropoda</taxon>
        <taxon>Heterobranchia</taxon>
        <taxon>Euthyneura</taxon>
        <taxon>Panpulmonata</taxon>
        <taxon>Sacoglossa</taxon>
        <taxon>Placobranchoidea</taxon>
        <taxon>Plakobranchidae</taxon>
        <taxon>Elysia</taxon>
    </lineage>
</organism>
<evidence type="ECO:0000313" key="2">
    <source>
        <dbReference type="EMBL" id="KAK3792447.1"/>
    </source>
</evidence>
<feature type="region of interest" description="Disordered" evidence="1">
    <location>
        <begin position="92"/>
        <end position="175"/>
    </location>
</feature>
<evidence type="ECO:0000313" key="3">
    <source>
        <dbReference type="Proteomes" id="UP001283361"/>
    </source>
</evidence>